<dbReference type="GO" id="GO:0009276">
    <property type="term" value="C:Gram-negative-bacterium-type cell wall"/>
    <property type="evidence" value="ECO:0007669"/>
    <property type="project" value="InterPro"/>
</dbReference>
<dbReference type="NCBIfam" id="TIGR01709">
    <property type="entry name" value="typeII_sec_gspL"/>
    <property type="match status" value="1"/>
</dbReference>
<keyword evidence="3 10" id="KW-0813">Transport</keyword>
<evidence type="ECO:0000259" key="12">
    <source>
        <dbReference type="Pfam" id="PF12693"/>
    </source>
</evidence>
<dbReference type="PATRIC" id="fig|717774.3.peg.1036"/>
<dbReference type="Pfam" id="PF05134">
    <property type="entry name" value="T2SSL"/>
    <property type="match status" value="1"/>
</dbReference>
<keyword evidence="5" id="KW-0997">Cell inner membrane</keyword>
<evidence type="ECO:0000256" key="2">
    <source>
        <dbReference type="ARBA" id="ARBA00005318"/>
    </source>
</evidence>
<keyword evidence="4" id="KW-1003">Cell membrane</keyword>
<evidence type="ECO:0000313" key="14">
    <source>
        <dbReference type="Proteomes" id="UP000001062"/>
    </source>
</evidence>
<dbReference type="STRING" id="717774.Marme_0994"/>
<dbReference type="InterPro" id="IPR043129">
    <property type="entry name" value="ATPase_NBD"/>
</dbReference>
<accession>F2K4H0</accession>
<evidence type="ECO:0000313" key="13">
    <source>
        <dbReference type="EMBL" id="ADZ90269.1"/>
    </source>
</evidence>
<dbReference type="GO" id="GO:0015628">
    <property type="term" value="P:protein secretion by the type II secretion system"/>
    <property type="evidence" value="ECO:0007669"/>
    <property type="project" value="InterPro"/>
</dbReference>
<dbReference type="AlphaFoldDB" id="F2K4H0"/>
<keyword evidence="8" id="KW-1133">Transmembrane helix</keyword>
<keyword evidence="9" id="KW-0472">Membrane</keyword>
<protein>
    <recommendedName>
        <fullName evidence="10">Type II secretion system protein L</fullName>
        <shortName evidence="10">T2SS protein L</shortName>
    </recommendedName>
</protein>
<dbReference type="eggNOG" id="COG3297">
    <property type="taxonomic scope" value="Bacteria"/>
</dbReference>
<dbReference type="HOGENOM" id="CLU_660234_0_0_6"/>
<organism evidence="13 14">
    <name type="scientific">Marinomonas mediterranea (strain ATCC 700492 / JCM 21426 / NBRC 103028 / MMB-1)</name>
    <dbReference type="NCBI Taxonomy" id="717774"/>
    <lineage>
        <taxon>Bacteria</taxon>
        <taxon>Pseudomonadati</taxon>
        <taxon>Pseudomonadota</taxon>
        <taxon>Gammaproteobacteria</taxon>
        <taxon>Oceanospirillales</taxon>
        <taxon>Oceanospirillaceae</taxon>
        <taxon>Marinomonas</taxon>
    </lineage>
</organism>
<comment type="function">
    <text evidence="10">Inner membrane component of the type II secretion system required for the energy-dependent secretion of extracellular factors such as proteases and toxins from the periplasm.</text>
</comment>
<dbReference type="Proteomes" id="UP000001062">
    <property type="component" value="Chromosome"/>
</dbReference>
<evidence type="ECO:0000256" key="5">
    <source>
        <dbReference type="ARBA" id="ARBA00022519"/>
    </source>
</evidence>
<evidence type="ECO:0000256" key="6">
    <source>
        <dbReference type="ARBA" id="ARBA00022692"/>
    </source>
</evidence>
<dbReference type="GO" id="GO:0005886">
    <property type="term" value="C:plasma membrane"/>
    <property type="evidence" value="ECO:0007669"/>
    <property type="project" value="UniProtKB-SubCell"/>
</dbReference>
<comment type="similarity">
    <text evidence="2 10">Belongs to the GSP L family.</text>
</comment>
<dbReference type="EMBL" id="CP002583">
    <property type="protein sequence ID" value="ADZ90269.1"/>
    <property type="molecule type" value="Genomic_DNA"/>
</dbReference>
<dbReference type="Pfam" id="PF12693">
    <property type="entry name" value="GspL_C"/>
    <property type="match status" value="1"/>
</dbReference>
<evidence type="ECO:0000256" key="8">
    <source>
        <dbReference type="ARBA" id="ARBA00022989"/>
    </source>
</evidence>
<evidence type="ECO:0000256" key="1">
    <source>
        <dbReference type="ARBA" id="ARBA00004377"/>
    </source>
</evidence>
<proteinExistence type="inferred from homology"/>
<dbReference type="InterPro" id="IPR025691">
    <property type="entry name" value="GspL_pp_dom"/>
</dbReference>
<gene>
    <name evidence="13" type="ordered locus">Marme_0994</name>
</gene>
<dbReference type="PIRSF" id="PIRSF015761">
    <property type="entry name" value="Protein_L"/>
    <property type="match status" value="1"/>
</dbReference>
<keyword evidence="7 10" id="KW-0653">Protein transport</keyword>
<dbReference type="KEGG" id="mme:Marme_0994"/>
<dbReference type="InterPro" id="IPR007812">
    <property type="entry name" value="T2SS_protein-GspL"/>
</dbReference>
<evidence type="ECO:0000256" key="10">
    <source>
        <dbReference type="PIRNR" id="PIRNR015761"/>
    </source>
</evidence>
<evidence type="ECO:0000256" key="7">
    <source>
        <dbReference type="ARBA" id="ARBA00022927"/>
    </source>
</evidence>
<dbReference type="InterPro" id="IPR024230">
    <property type="entry name" value="GspL_cyto_dom"/>
</dbReference>
<feature type="domain" description="GspL periplasmic" evidence="12">
    <location>
        <begin position="259"/>
        <end position="404"/>
    </location>
</feature>
<evidence type="ECO:0000256" key="9">
    <source>
        <dbReference type="ARBA" id="ARBA00023136"/>
    </source>
</evidence>
<evidence type="ECO:0000256" key="3">
    <source>
        <dbReference type="ARBA" id="ARBA00022448"/>
    </source>
</evidence>
<evidence type="ECO:0000259" key="11">
    <source>
        <dbReference type="Pfam" id="PF05134"/>
    </source>
</evidence>
<reference evidence="13 14" key="1">
    <citation type="journal article" date="2012" name="Stand. Genomic Sci.">
        <title>Complete genome sequence of the melanogenic marine bacterium Marinomonas mediterranea type strain (MMB-1(T)).</title>
        <authorList>
            <person name="Lucas-Elio P."/>
            <person name="Goodwin L."/>
            <person name="Woyke T."/>
            <person name="Pitluck S."/>
            <person name="Nolan M."/>
            <person name="Kyrpides N.C."/>
            <person name="Detter J.C."/>
            <person name="Copeland A."/>
            <person name="Teshima H."/>
            <person name="Bruce D."/>
            <person name="Detter C."/>
            <person name="Tapia R."/>
            <person name="Han S."/>
            <person name="Land M.L."/>
            <person name="Ivanova N."/>
            <person name="Mikhailova N."/>
            <person name="Johnston A.W."/>
            <person name="Sanchez-Amat A."/>
        </authorList>
    </citation>
    <scope>NUCLEOTIDE SEQUENCE [LARGE SCALE GENOMIC DNA]</scope>
    <source>
        <strain evidence="14">ATCC 700492 / JCM 21426 / NBRC 103028 / MMB-1</strain>
    </source>
</reference>
<evidence type="ECO:0000256" key="4">
    <source>
        <dbReference type="ARBA" id="ARBA00022475"/>
    </source>
</evidence>
<dbReference type="SUPFAM" id="SSF53067">
    <property type="entry name" value="Actin-like ATPase domain"/>
    <property type="match status" value="1"/>
</dbReference>
<comment type="subcellular location">
    <subcellularLocation>
        <location evidence="1">Cell inner membrane</location>
        <topology evidence="1">Single-pass membrane protein</topology>
    </subcellularLocation>
</comment>
<feature type="domain" description="GspL cytoplasmic actin-ATPase-like" evidence="11">
    <location>
        <begin position="23"/>
        <end position="109"/>
    </location>
</feature>
<sequence length="416" mass="47682">MKQLVLALKEEFDELKKWSVSFWYFSEQGAIEEAQKDVSLDQFKEWLSEKQQDGVFQFELILLLPAWRSQFHQFELQKGQSRHLSKVAPFLLESHIAQPIEDTHFVTLALKQGYKIASNDVVENEALDTQEANTHIVHSFAVASIVSKDAMNEWLTLFQDVNPARTSFILPQAWLCNQLESSEFCVFNDDVYTWSDGQLIQVPPEFVTADIQERVLQSDPDTDAEFVAYQLSNRKNWQSMDLRSGEFGEQSAVLHTLWSWKWFALAASLLFVVSLYSMQSDTERLNQQAFTVNEQSKDAFLRLAPDEGRVVNLSRQLKAKLRQTNEAFSGSVVARSPYEVLNTIDQARQTVKGSHSIVSVNYRNGSYRIQWRAKNRDVFDSLLAAFNKQGLDVQLDQVLKRGAEFIGAFQLQGESK</sequence>
<dbReference type="OrthoDB" id="6103448at2"/>
<keyword evidence="6" id="KW-0812">Transmembrane</keyword>
<dbReference type="GO" id="GO:0015627">
    <property type="term" value="C:type II protein secretion system complex"/>
    <property type="evidence" value="ECO:0007669"/>
    <property type="project" value="InterPro"/>
</dbReference>
<name>F2K4H0_MARM1</name>
<dbReference type="RefSeq" id="WP_013660174.1">
    <property type="nucleotide sequence ID" value="NC_015276.1"/>
</dbReference>
<keyword evidence="14" id="KW-1185">Reference proteome</keyword>
<dbReference type="Gene3D" id="3.30.420.380">
    <property type="match status" value="1"/>
</dbReference>